<feature type="binding site" evidence="12">
    <location>
        <position position="139"/>
    </location>
    <ligand>
        <name>substrate</name>
    </ligand>
</feature>
<feature type="binding site" evidence="12">
    <location>
        <position position="250"/>
    </location>
    <ligand>
        <name>substrate</name>
    </ligand>
</feature>
<dbReference type="InterPro" id="IPR011234">
    <property type="entry name" value="Fumarylacetoacetase-like_C"/>
</dbReference>
<feature type="binding site" evidence="13">
    <location>
        <position position="243"/>
    </location>
    <ligand>
        <name>Ca(2+)</name>
        <dbReference type="ChEBI" id="CHEBI:29108"/>
    </ligand>
</feature>
<dbReference type="GO" id="GO:1902000">
    <property type="term" value="P:homogentisate catabolic process"/>
    <property type="evidence" value="ECO:0007669"/>
    <property type="project" value="TreeGrafter"/>
</dbReference>
<dbReference type="InterPro" id="IPR036663">
    <property type="entry name" value="Fumarylacetoacetase_C_sf"/>
</dbReference>
<evidence type="ECO:0000256" key="12">
    <source>
        <dbReference type="PIRSR" id="PIRSR605959-2"/>
    </source>
</evidence>
<dbReference type="UniPathway" id="UPA00139">
    <property type="reaction ID" value="UER00341"/>
</dbReference>
<proteinExistence type="predicted"/>
<dbReference type="KEGG" id="spap:H3Z74_05055"/>
<name>A0A7H0LLM3_9SPHN</name>
<feature type="binding site" evidence="13">
    <location>
        <position position="243"/>
    </location>
    <ligand>
        <name>Mg(2+)</name>
        <dbReference type="ChEBI" id="CHEBI:18420"/>
    </ligand>
</feature>
<dbReference type="AlphaFoldDB" id="A0A7H0LLM3"/>
<dbReference type="SUPFAM" id="SSF56529">
    <property type="entry name" value="FAH"/>
    <property type="match status" value="1"/>
</dbReference>
<keyword evidence="17" id="KW-1185">Reference proteome</keyword>
<organism evidence="16 17">
    <name type="scientific">Sphingomonas alpina</name>
    <dbReference type="NCBI Taxonomy" id="653931"/>
    <lineage>
        <taxon>Bacteria</taxon>
        <taxon>Pseudomonadati</taxon>
        <taxon>Pseudomonadota</taxon>
        <taxon>Alphaproteobacteria</taxon>
        <taxon>Sphingomonadales</taxon>
        <taxon>Sphingomonadaceae</taxon>
        <taxon>Sphingomonas</taxon>
    </lineage>
</organism>
<feature type="binding site" evidence="13">
    <location>
        <position position="211"/>
    </location>
    <ligand>
        <name>Ca(2+)</name>
        <dbReference type="ChEBI" id="CHEBI:29108"/>
    </ligand>
</feature>
<keyword evidence="7 13" id="KW-0106">Calcium</keyword>
<evidence type="ECO:0000256" key="1">
    <source>
        <dbReference type="ARBA" id="ARBA00001913"/>
    </source>
</evidence>
<evidence type="ECO:0000256" key="8">
    <source>
        <dbReference type="ARBA" id="ARBA00022842"/>
    </source>
</evidence>
<dbReference type="PANTHER" id="PTHR43069">
    <property type="entry name" value="FUMARYLACETOACETASE"/>
    <property type="match status" value="1"/>
</dbReference>
<reference evidence="16 17" key="1">
    <citation type="submission" date="2020-09" db="EMBL/GenBank/DDBJ databases">
        <title>Sphingomonas sp., a new species isolated from pork steak.</title>
        <authorList>
            <person name="Heidler von Heilborn D."/>
        </authorList>
    </citation>
    <scope>NUCLEOTIDE SEQUENCE [LARGE SCALE GENOMIC DNA]</scope>
    <source>
        <strain evidence="17">S8-3T</strain>
    </source>
</reference>
<dbReference type="EMBL" id="CP061038">
    <property type="protein sequence ID" value="QNQ10576.1"/>
    <property type="molecule type" value="Genomic_DNA"/>
</dbReference>
<comment type="cofactor">
    <cofactor evidence="1 13">
        <name>Ca(2+)</name>
        <dbReference type="ChEBI" id="CHEBI:29108"/>
    </cofactor>
</comment>
<evidence type="ECO:0000256" key="3">
    <source>
        <dbReference type="ARBA" id="ARBA00004782"/>
    </source>
</evidence>
<keyword evidence="10" id="KW-0585">Phenylalanine catabolism</keyword>
<feature type="active site" description="Proton acceptor" evidence="11">
    <location>
        <position position="144"/>
    </location>
</feature>
<feature type="binding site" evidence="13">
    <location>
        <position position="267"/>
    </location>
    <ligand>
        <name>Mg(2+)</name>
        <dbReference type="ChEBI" id="CHEBI:18420"/>
    </ligand>
</feature>
<evidence type="ECO:0000256" key="4">
    <source>
        <dbReference type="ARBA" id="ARBA00012094"/>
    </source>
</evidence>
<feature type="binding site" evidence="13">
    <location>
        <position position="137"/>
    </location>
    <ligand>
        <name>Ca(2+)</name>
        <dbReference type="ChEBI" id="CHEBI:29108"/>
    </ligand>
</feature>
<dbReference type="SUPFAM" id="SSF63433">
    <property type="entry name" value="Fumarylacetoacetate hydrolase, FAH, N-terminal domain"/>
    <property type="match status" value="1"/>
</dbReference>
<feature type="domain" description="Fumarylacetoacetase N-terminal" evidence="15">
    <location>
        <begin position="29"/>
        <end position="129"/>
    </location>
</feature>
<evidence type="ECO:0000256" key="6">
    <source>
        <dbReference type="ARBA" id="ARBA00022801"/>
    </source>
</evidence>
<protein>
    <recommendedName>
        <fullName evidence="4">fumarylacetoacetase</fullName>
        <ecNumber evidence="4">3.7.1.2</ecNumber>
    </recommendedName>
</protein>
<dbReference type="Gene3D" id="3.90.850.10">
    <property type="entry name" value="Fumarylacetoacetase-like, C-terminal domain"/>
    <property type="match status" value="1"/>
</dbReference>
<dbReference type="Proteomes" id="UP000516148">
    <property type="component" value="Chromosome"/>
</dbReference>
<dbReference type="GO" id="GO:0046872">
    <property type="term" value="F:metal ion binding"/>
    <property type="evidence" value="ECO:0007669"/>
    <property type="project" value="UniProtKB-KW"/>
</dbReference>
<dbReference type="PANTHER" id="PTHR43069:SF2">
    <property type="entry name" value="FUMARYLACETOACETASE"/>
    <property type="match status" value="1"/>
</dbReference>
<evidence type="ECO:0000256" key="10">
    <source>
        <dbReference type="ARBA" id="ARBA00023232"/>
    </source>
</evidence>
<dbReference type="Pfam" id="PF01557">
    <property type="entry name" value="FAA_hydrolase"/>
    <property type="match status" value="1"/>
</dbReference>
<dbReference type="GO" id="GO:0006559">
    <property type="term" value="P:L-phenylalanine catabolic process"/>
    <property type="evidence" value="ECO:0007669"/>
    <property type="project" value="UniProtKB-UniPathway"/>
</dbReference>
<feature type="binding site" evidence="12">
    <location>
        <position position="153"/>
    </location>
    <ligand>
        <name>substrate</name>
    </ligand>
</feature>
<sequence>MTSFIDETHDPQRASWIASAQGHPDFPIQNLPLGMFSDGSGGAPRGGVAIGDFILDLAALAQSALLDDTARQAAQAASGDSLNPLLALGAGPRRALRRAVSALLDNDLDYRDAVMPMLHPASTCTLHVPARIGDYTDFYVGIHHATNVGLLFRPDNPLLPNYKHVPIGYHGRASSVRVSGTPVLRPHGQLKVPDASTPALAATRRLDYELELGVWIGPGNVPGSAISIEEAGQHIAGIGLLNDWSARDVQAWEYQPLGPFLAKNFLTTVSPWIVTAEALMPFRIAQPPRPEGDPAPLPYLLDADDQAQGALAITLEVTIMSERMRADGHAPLRLSRGPASNMYWTIAQLVAHHSVNGCDLNPGDLFGTGTISGPTRDAYGSLLELSRGGAEPVTLPTGETRTFLEDGDMLSLSGRMEADGRVSIGFGTCTGLVVPARAG</sequence>
<dbReference type="InterPro" id="IPR015377">
    <property type="entry name" value="Fumarylacetoacetase_N"/>
</dbReference>
<dbReference type="InterPro" id="IPR036462">
    <property type="entry name" value="Fumarylacetoacetase_N_sf"/>
</dbReference>
<dbReference type="InterPro" id="IPR005959">
    <property type="entry name" value="Fumarylacetoacetase"/>
</dbReference>
<feature type="binding site" evidence="12">
    <location>
        <position position="370"/>
    </location>
    <ligand>
        <name>substrate</name>
    </ligand>
</feature>
<keyword evidence="6 16" id="KW-0378">Hydrolase</keyword>
<comment type="cofactor">
    <cofactor evidence="2 13">
        <name>Mg(2+)</name>
        <dbReference type="ChEBI" id="CHEBI:18420"/>
    </cofactor>
</comment>
<accession>A0A7H0LLM3</accession>
<evidence type="ECO:0000256" key="2">
    <source>
        <dbReference type="ARBA" id="ARBA00001946"/>
    </source>
</evidence>
<evidence type="ECO:0000259" key="15">
    <source>
        <dbReference type="Pfam" id="PF09298"/>
    </source>
</evidence>
<gene>
    <name evidence="16" type="primary">fahA</name>
    <name evidence="16" type="ORF">H3Z74_05055</name>
</gene>
<evidence type="ECO:0000256" key="11">
    <source>
        <dbReference type="PIRSR" id="PIRSR605959-1"/>
    </source>
</evidence>
<dbReference type="GO" id="GO:0006572">
    <property type="term" value="P:L-tyrosine catabolic process"/>
    <property type="evidence" value="ECO:0007669"/>
    <property type="project" value="UniProtKB-KW"/>
</dbReference>
<feature type="domain" description="Fumarylacetoacetase-like C-terminal" evidence="14">
    <location>
        <begin position="162"/>
        <end position="430"/>
    </location>
</feature>
<keyword evidence="9" id="KW-0828">Tyrosine catabolism</keyword>
<keyword evidence="5 13" id="KW-0479">Metal-binding</keyword>
<evidence type="ECO:0000256" key="9">
    <source>
        <dbReference type="ARBA" id="ARBA00022878"/>
    </source>
</evidence>
<evidence type="ECO:0000259" key="14">
    <source>
        <dbReference type="Pfam" id="PF01557"/>
    </source>
</evidence>
<evidence type="ECO:0000313" key="16">
    <source>
        <dbReference type="EMBL" id="QNQ10576.1"/>
    </source>
</evidence>
<evidence type="ECO:0000313" key="17">
    <source>
        <dbReference type="Proteomes" id="UP000516148"/>
    </source>
</evidence>
<keyword evidence="8 13" id="KW-0460">Magnesium</keyword>
<comment type="pathway">
    <text evidence="3">Amino-acid degradation; L-phenylalanine degradation; acetoacetate and fumarate from L-phenylalanine: step 6/6.</text>
</comment>
<evidence type="ECO:0000256" key="13">
    <source>
        <dbReference type="PIRSR" id="PIRSR605959-3"/>
    </source>
</evidence>
<dbReference type="RefSeq" id="WP_187762868.1">
    <property type="nucleotide sequence ID" value="NZ_CP061038.1"/>
</dbReference>
<dbReference type="EC" id="3.7.1.2" evidence="4"/>
<dbReference type="Pfam" id="PF09298">
    <property type="entry name" value="FAA_hydrolase_N"/>
    <property type="match status" value="1"/>
</dbReference>
<feature type="binding site" evidence="13">
    <location>
        <position position="209"/>
    </location>
    <ligand>
        <name>Ca(2+)</name>
        <dbReference type="ChEBI" id="CHEBI:29108"/>
    </ligand>
</feature>
<dbReference type="Gene3D" id="2.30.30.230">
    <property type="entry name" value="Fumarylacetoacetase, N-terminal domain"/>
    <property type="match status" value="1"/>
</dbReference>
<feature type="binding site" evidence="13">
    <location>
        <position position="263"/>
    </location>
    <ligand>
        <name>Mg(2+)</name>
        <dbReference type="ChEBI" id="CHEBI:18420"/>
    </ligand>
</feature>
<dbReference type="NCBIfam" id="TIGR01266">
    <property type="entry name" value="fum_ac_acetase"/>
    <property type="match status" value="1"/>
</dbReference>
<feature type="binding site" evidence="12">
    <location>
        <position position="254"/>
    </location>
    <ligand>
        <name>substrate</name>
    </ligand>
</feature>
<dbReference type="GO" id="GO:0004334">
    <property type="term" value="F:fumarylacetoacetase activity"/>
    <property type="evidence" value="ECO:0007669"/>
    <property type="project" value="UniProtKB-EC"/>
</dbReference>
<evidence type="ECO:0000256" key="5">
    <source>
        <dbReference type="ARBA" id="ARBA00022723"/>
    </source>
</evidence>
<evidence type="ECO:0000256" key="7">
    <source>
        <dbReference type="ARBA" id="ARBA00022837"/>
    </source>
</evidence>